<dbReference type="EnsemblMetazoa" id="CLYHEMT023194.1">
    <property type="protein sequence ID" value="CLYHEMP023194.1"/>
    <property type="gene ID" value="CLYHEMG023194"/>
</dbReference>
<evidence type="ECO:0000313" key="3">
    <source>
        <dbReference type="Proteomes" id="UP000594262"/>
    </source>
</evidence>
<dbReference type="PROSITE" id="PS00778">
    <property type="entry name" value="HIS_ACID_PHOSPHAT_2"/>
    <property type="match status" value="1"/>
</dbReference>
<evidence type="ECO:0000256" key="1">
    <source>
        <dbReference type="SAM" id="MobiDB-lite"/>
    </source>
</evidence>
<dbReference type="Proteomes" id="UP000594262">
    <property type="component" value="Unplaced"/>
</dbReference>
<proteinExistence type="predicted"/>
<dbReference type="AlphaFoldDB" id="A0A7M5XGK2"/>
<sequence length="796" mass="90511">MSENFIIENDQIQCIYKKKKRYLLDGIINIVGYLVKEDVTVGYLCSCRFKDREMKMISKNILLSRTAFNSLDKLRNSLSSATRHEILVNGDIPNVNKVISNLKDWLVRNITEPRNVKVPTTIGYSLDDKVWYLSPELQIKNRKILNEDTKVFMLSTHDSDLQDLELTLEPCLLEKSICKKINKSLILKLNAFQCNEDNAVDMKSFGLSRLLMSTIDTELDESSHITLLFGKEKNIGKSLTQKILFYGQGGDQWKKSSLVLGGGNSVQSGISSRALQEICGKASVIITINDSTMTPSQAENLLQIHEGNTQGSKNMGTMHSKCCAITISSNNEEPERLDGRTLRFDYKRDALTEENERIIKEIKVLIEEHKGFLLSWVMIYRDRWLNTMAQIDKITEVVKSALPTRQPRWQAAFGLLIYTKMLYLRTIGIHCDLEEEITLLLQNNCHVEDISVFLTLERNILNKAIKGSVPLTSWLCWNTKVGLKNGEKVDVLAIKQTVVSEEFVDLSKELLQKELEEISTSAWSQPIYFSENEEKMGSRKDNDPLKGHKVPLNRFSEGFLDRLKTGDYLADEPLSMAETTQHLELSDKIVNKLTKIKNIMKENIKGTTTVDDKSDSKNEIMLSPAARNYCSKLPPKDGYWFKQGYLRVKRKIVNDDDGEDDEGVDSEHDTKHNTEHEDVDSEHFIVEESHRVSPLDESTEKHQSFLNAANVVRSDSTENEKLSVSPLDESTEEHQSFPNAANVLKSDCNEQKIERPFLHSKMIGVFPSVAPLDESTEKHQSFLNAANVVRSDSTEN</sequence>
<dbReference type="OrthoDB" id="5968618at2759"/>
<protein>
    <submittedName>
        <fullName evidence="2">Uncharacterized protein</fullName>
    </submittedName>
</protein>
<dbReference type="InterPro" id="IPR033379">
    <property type="entry name" value="Acid_Pase_AS"/>
</dbReference>
<accession>A0A7M5XGK2</accession>
<reference evidence="2" key="1">
    <citation type="submission" date="2021-01" db="UniProtKB">
        <authorList>
            <consortium name="EnsemblMetazoa"/>
        </authorList>
    </citation>
    <scope>IDENTIFICATION</scope>
</reference>
<evidence type="ECO:0000313" key="2">
    <source>
        <dbReference type="EnsemblMetazoa" id="CLYHEMP023194.1"/>
    </source>
</evidence>
<feature type="compositionally biased region" description="Basic and acidic residues" evidence="1">
    <location>
        <begin position="665"/>
        <end position="703"/>
    </location>
</feature>
<name>A0A7M5XGK2_9CNID</name>
<organism evidence="2 3">
    <name type="scientific">Clytia hemisphaerica</name>
    <dbReference type="NCBI Taxonomy" id="252671"/>
    <lineage>
        <taxon>Eukaryota</taxon>
        <taxon>Metazoa</taxon>
        <taxon>Cnidaria</taxon>
        <taxon>Hydrozoa</taxon>
        <taxon>Hydroidolina</taxon>
        <taxon>Leptothecata</taxon>
        <taxon>Obeliida</taxon>
        <taxon>Clytiidae</taxon>
        <taxon>Clytia</taxon>
    </lineage>
</organism>
<keyword evidence="3" id="KW-1185">Reference proteome</keyword>
<feature type="compositionally biased region" description="Acidic residues" evidence="1">
    <location>
        <begin position="655"/>
        <end position="664"/>
    </location>
</feature>
<feature type="region of interest" description="Disordered" evidence="1">
    <location>
        <begin position="653"/>
        <end position="735"/>
    </location>
</feature>